<proteinExistence type="inferred from homology"/>
<evidence type="ECO:0000256" key="4">
    <source>
        <dbReference type="ARBA" id="ARBA00023136"/>
    </source>
</evidence>
<evidence type="ECO:0000256" key="6">
    <source>
        <dbReference type="SAM" id="MobiDB-lite"/>
    </source>
</evidence>
<feature type="transmembrane region" description="Helical" evidence="7">
    <location>
        <begin position="126"/>
        <end position="148"/>
    </location>
</feature>
<dbReference type="GO" id="GO:0016020">
    <property type="term" value="C:membrane"/>
    <property type="evidence" value="ECO:0007669"/>
    <property type="project" value="UniProtKB-SubCell"/>
</dbReference>
<dbReference type="OMA" id="ATIEIFM"/>
<dbReference type="EMBL" id="ML735270">
    <property type="protein sequence ID" value="KAE8389085.1"/>
    <property type="molecule type" value="Genomic_DNA"/>
</dbReference>
<accession>A0A5N6FLD6</accession>
<dbReference type="Pfam" id="PF20684">
    <property type="entry name" value="Fung_rhodopsin"/>
    <property type="match status" value="1"/>
</dbReference>
<reference evidence="8" key="1">
    <citation type="submission" date="2019-04" db="EMBL/GenBank/DDBJ databases">
        <title>Friends and foes A comparative genomics studyof 23 Aspergillus species from section Flavi.</title>
        <authorList>
            <consortium name="DOE Joint Genome Institute"/>
            <person name="Kjaerbolling I."/>
            <person name="Vesth T."/>
            <person name="Frisvad J.C."/>
            <person name="Nybo J.L."/>
            <person name="Theobald S."/>
            <person name="Kildgaard S."/>
            <person name="Isbrandt T."/>
            <person name="Kuo A."/>
            <person name="Sato A."/>
            <person name="Lyhne E.K."/>
            <person name="Kogle M.E."/>
            <person name="Wiebenga A."/>
            <person name="Kun R.S."/>
            <person name="Lubbers R.J."/>
            <person name="Makela M.R."/>
            <person name="Barry K."/>
            <person name="Chovatia M."/>
            <person name="Clum A."/>
            <person name="Daum C."/>
            <person name="Haridas S."/>
            <person name="He G."/>
            <person name="LaButti K."/>
            <person name="Lipzen A."/>
            <person name="Mondo S."/>
            <person name="Riley R."/>
            <person name="Salamov A."/>
            <person name="Simmons B.A."/>
            <person name="Magnuson J.K."/>
            <person name="Henrissat B."/>
            <person name="Mortensen U.H."/>
            <person name="Larsen T.O."/>
            <person name="Devries R.P."/>
            <person name="Grigoriev I.V."/>
            <person name="Machida M."/>
            <person name="Baker S.E."/>
            <person name="Andersen M.R."/>
        </authorList>
    </citation>
    <scope>NUCLEOTIDE SEQUENCE [LARGE SCALE GENOMIC DNA]</scope>
    <source>
        <strain evidence="8">IBT 14317</strain>
    </source>
</reference>
<feature type="transmembrane region" description="Helical" evidence="7">
    <location>
        <begin position="12"/>
        <end position="35"/>
    </location>
</feature>
<dbReference type="PANTHER" id="PTHR33048:SF8">
    <property type="entry name" value="INTEGRAL MEMBRANE PROTEIN-RELATED"/>
    <property type="match status" value="1"/>
</dbReference>
<feature type="transmembrane region" description="Helical" evidence="7">
    <location>
        <begin position="168"/>
        <end position="193"/>
    </location>
</feature>
<dbReference type="InterPro" id="IPR052337">
    <property type="entry name" value="SAT4-like"/>
</dbReference>
<dbReference type="OrthoDB" id="3529975at2759"/>
<evidence type="ECO:0000256" key="3">
    <source>
        <dbReference type="ARBA" id="ARBA00022989"/>
    </source>
</evidence>
<dbReference type="Proteomes" id="UP000326877">
    <property type="component" value="Unassembled WGS sequence"/>
</dbReference>
<keyword evidence="2 7" id="KW-0812">Transmembrane</keyword>
<accession>A0A5N7C4R4</accession>
<evidence type="ECO:0000256" key="2">
    <source>
        <dbReference type="ARBA" id="ARBA00022692"/>
    </source>
</evidence>
<evidence type="ECO:0000256" key="5">
    <source>
        <dbReference type="ARBA" id="ARBA00038359"/>
    </source>
</evidence>
<dbReference type="AlphaFoldDB" id="A0A5N7C4R4"/>
<feature type="region of interest" description="Disordered" evidence="6">
    <location>
        <begin position="283"/>
        <end position="351"/>
    </location>
</feature>
<sequence>MASWDGTPSKETLVIVGYTVPTVILVASTALRLGVKLTKDGLHLDDYLITLASALEMAYSVTILVCGVGHGFGRHAKFVDLKDLEIFLKGEYIASHLYNIFLAATKLSILVLYYRIFPIPWFRKTVIGCSVFVLVWIAAIEATMGALCRPLHAFWDLTVKGKCLNSTALTYFVNSSNMVTDLVLFALPIPVILSVRTTLRKKIALVFIFSIGFITCGISAARLAYVVAQGSADITWEGVPLGILSAFESLGGVLCANLPIIYRLFKKAAQNISSSVSGQKTKTSNLQYGYDPKAYGSKSHGRQRRRSTDSERWIRMPNEQDSSETHTHVQSNSPDMKPQPDAFEMRPMPRNAIAVQREFHTSVEDRGFQR</sequence>
<comment type="similarity">
    <text evidence="5">Belongs to the SAT4 family.</text>
</comment>
<feature type="transmembrane region" description="Helical" evidence="7">
    <location>
        <begin position="47"/>
        <end position="72"/>
    </location>
</feature>
<keyword evidence="4 7" id="KW-0472">Membrane</keyword>
<gene>
    <name evidence="8" type="ORF">BDV23DRAFT_184789</name>
</gene>
<comment type="subcellular location">
    <subcellularLocation>
        <location evidence="1">Membrane</location>
        <topology evidence="1">Multi-pass membrane protein</topology>
    </subcellularLocation>
</comment>
<organism evidence="8">
    <name type="scientific">Petromyces alliaceus</name>
    <name type="common">Aspergillus alliaceus</name>
    <dbReference type="NCBI Taxonomy" id="209559"/>
    <lineage>
        <taxon>Eukaryota</taxon>
        <taxon>Fungi</taxon>
        <taxon>Dikarya</taxon>
        <taxon>Ascomycota</taxon>
        <taxon>Pezizomycotina</taxon>
        <taxon>Eurotiomycetes</taxon>
        <taxon>Eurotiomycetidae</taxon>
        <taxon>Eurotiales</taxon>
        <taxon>Aspergillaceae</taxon>
        <taxon>Aspergillus</taxon>
        <taxon>Aspergillus subgen. Circumdati</taxon>
    </lineage>
</organism>
<name>A0A5N7C4R4_PETAA</name>
<keyword evidence="3 7" id="KW-1133">Transmembrane helix</keyword>
<feature type="transmembrane region" description="Helical" evidence="7">
    <location>
        <begin position="239"/>
        <end position="265"/>
    </location>
</feature>
<dbReference type="InterPro" id="IPR049326">
    <property type="entry name" value="Rhodopsin_dom_fungi"/>
</dbReference>
<evidence type="ECO:0000256" key="7">
    <source>
        <dbReference type="SAM" id="Phobius"/>
    </source>
</evidence>
<feature type="transmembrane region" description="Helical" evidence="7">
    <location>
        <begin position="92"/>
        <end position="114"/>
    </location>
</feature>
<evidence type="ECO:0000313" key="8">
    <source>
        <dbReference type="EMBL" id="KAE8389085.1"/>
    </source>
</evidence>
<evidence type="ECO:0000256" key="1">
    <source>
        <dbReference type="ARBA" id="ARBA00004141"/>
    </source>
</evidence>
<feature type="transmembrane region" description="Helical" evidence="7">
    <location>
        <begin position="205"/>
        <end position="227"/>
    </location>
</feature>
<dbReference type="PANTHER" id="PTHR33048">
    <property type="entry name" value="PTH11-LIKE INTEGRAL MEMBRANE PROTEIN (AFU_ORTHOLOGUE AFUA_5G11245)"/>
    <property type="match status" value="1"/>
</dbReference>
<protein>
    <submittedName>
        <fullName evidence="8">Uncharacterized protein</fullName>
    </submittedName>
</protein>